<organism evidence="6 7">
    <name type="scientific">Armillaria tabescens</name>
    <name type="common">Ringless honey mushroom</name>
    <name type="synonym">Agaricus tabescens</name>
    <dbReference type="NCBI Taxonomy" id="1929756"/>
    <lineage>
        <taxon>Eukaryota</taxon>
        <taxon>Fungi</taxon>
        <taxon>Dikarya</taxon>
        <taxon>Basidiomycota</taxon>
        <taxon>Agaricomycotina</taxon>
        <taxon>Agaricomycetes</taxon>
        <taxon>Agaricomycetidae</taxon>
        <taxon>Agaricales</taxon>
        <taxon>Marasmiineae</taxon>
        <taxon>Physalacriaceae</taxon>
        <taxon>Desarmillaria</taxon>
    </lineage>
</organism>
<accession>A0AA39N7H0</accession>
<dbReference type="GeneID" id="85364770"/>
<name>A0AA39N7H0_ARMTA</name>
<proteinExistence type="inferred from homology"/>
<dbReference type="GO" id="GO:0006508">
    <property type="term" value="P:proteolysis"/>
    <property type="evidence" value="ECO:0007669"/>
    <property type="project" value="InterPro"/>
</dbReference>
<gene>
    <name evidence="6" type="ORF">EV420DRAFT_211183</name>
</gene>
<dbReference type="GO" id="GO:0006915">
    <property type="term" value="P:apoptotic process"/>
    <property type="evidence" value="ECO:0007669"/>
    <property type="project" value="UniProtKB-KW"/>
</dbReference>
<feature type="compositionally biased region" description="Basic and acidic residues" evidence="4">
    <location>
        <begin position="363"/>
        <end position="372"/>
    </location>
</feature>
<dbReference type="RefSeq" id="XP_060332485.1">
    <property type="nucleotide sequence ID" value="XM_060481222.1"/>
</dbReference>
<evidence type="ECO:0000313" key="6">
    <source>
        <dbReference type="EMBL" id="KAK0460446.1"/>
    </source>
</evidence>
<keyword evidence="3" id="KW-0645">Protease</keyword>
<comment type="similarity">
    <text evidence="1">Belongs to the peptidase C14B family.</text>
</comment>
<evidence type="ECO:0000313" key="7">
    <source>
        <dbReference type="Proteomes" id="UP001175211"/>
    </source>
</evidence>
<dbReference type="PANTHER" id="PTHR48104">
    <property type="entry name" value="METACASPASE-4"/>
    <property type="match status" value="1"/>
</dbReference>
<keyword evidence="3" id="KW-0378">Hydrolase</keyword>
<dbReference type="GO" id="GO:0005737">
    <property type="term" value="C:cytoplasm"/>
    <property type="evidence" value="ECO:0007669"/>
    <property type="project" value="TreeGrafter"/>
</dbReference>
<protein>
    <submittedName>
        <fullName evidence="6">Peptidase C14, caspase domain-containing protein</fullName>
    </submittedName>
</protein>
<dbReference type="InterPro" id="IPR029030">
    <property type="entry name" value="Caspase-like_dom_sf"/>
</dbReference>
<dbReference type="InterPro" id="IPR050452">
    <property type="entry name" value="Metacaspase"/>
</dbReference>
<evidence type="ECO:0000256" key="1">
    <source>
        <dbReference type="ARBA" id="ARBA00009005"/>
    </source>
</evidence>
<keyword evidence="7" id="KW-1185">Reference proteome</keyword>
<comment type="caution">
    <text evidence="6">The sequence shown here is derived from an EMBL/GenBank/DDBJ whole genome shotgun (WGS) entry which is preliminary data.</text>
</comment>
<feature type="compositionally biased region" description="Polar residues" evidence="4">
    <location>
        <begin position="349"/>
        <end position="362"/>
    </location>
</feature>
<feature type="domain" description="Peptidase C14 caspase" evidence="5">
    <location>
        <begin position="17"/>
        <end position="317"/>
    </location>
</feature>
<dbReference type="Gene3D" id="3.40.50.1460">
    <property type="match status" value="1"/>
</dbReference>
<dbReference type="SUPFAM" id="SSF52129">
    <property type="entry name" value="Caspase-like"/>
    <property type="match status" value="1"/>
</dbReference>
<evidence type="ECO:0000256" key="3">
    <source>
        <dbReference type="ARBA" id="ARBA00022807"/>
    </source>
</evidence>
<sequence>MSGDSQRTQRGFDASRVWAVVIGIDDYPTSPLRGGVSDAAEVVKYLADELHVPKNNIQCLLGSTNNQPQKSPSCSSFISAVKHFFGFSLHCNTDSINCSSATHPSIHTKSATRANIIKALLKLSDNSNIQEGDNIVIYFAGHGSCYPGSEFYNGDPVASAGHIEALCPMDRSSSVPDICDREINRIISHISDKKGHHITLIMDCCHSAGVTRVVIPGVRRADPMPGASIKAMFDAADEDLGELPGYKSVSMEDWRENMDTHVVLAACKEAQFATEAQHKGKSGYNGVFTQALLRVFRNGHLEDGSTYVDVIRHLNESSSQCYSQTAVVAGRYKYARVLYQETDAQLSNVESLVSPGPSSQGSQEERFEGESA</sequence>
<dbReference type="GO" id="GO:0004197">
    <property type="term" value="F:cysteine-type endopeptidase activity"/>
    <property type="evidence" value="ECO:0007669"/>
    <property type="project" value="InterPro"/>
</dbReference>
<dbReference type="Proteomes" id="UP001175211">
    <property type="component" value="Unassembled WGS sequence"/>
</dbReference>
<keyword evidence="2" id="KW-0053">Apoptosis</keyword>
<dbReference type="Pfam" id="PF00656">
    <property type="entry name" value="Peptidase_C14"/>
    <property type="match status" value="1"/>
</dbReference>
<dbReference type="AlphaFoldDB" id="A0AA39N7H0"/>
<dbReference type="EMBL" id="JAUEPS010000012">
    <property type="protein sequence ID" value="KAK0460446.1"/>
    <property type="molecule type" value="Genomic_DNA"/>
</dbReference>
<reference evidence="6" key="1">
    <citation type="submission" date="2023-06" db="EMBL/GenBank/DDBJ databases">
        <authorList>
            <consortium name="Lawrence Berkeley National Laboratory"/>
            <person name="Ahrendt S."/>
            <person name="Sahu N."/>
            <person name="Indic B."/>
            <person name="Wong-Bajracharya J."/>
            <person name="Merenyi Z."/>
            <person name="Ke H.-M."/>
            <person name="Monk M."/>
            <person name="Kocsube S."/>
            <person name="Drula E."/>
            <person name="Lipzen A."/>
            <person name="Balint B."/>
            <person name="Henrissat B."/>
            <person name="Andreopoulos B."/>
            <person name="Martin F.M."/>
            <person name="Harder C.B."/>
            <person name="Rigling D."/>
            <person name="Ford K.L."/>
            <person name="Foster G.D."/>
            <person name="Pangilinan J."/>
            <person name="Papanicolaou A."/>
            <person name="Barry K."/>
            <person name="LaButti K."/>
            <person name="Viragh M."/>
            <person name="Koriabine M."/>
            <person name="Yan M."/>
            <person name="Riley R."/>
            <person name="Champramary S."/>
            <person name="Plett K.L."/>
            <person name="Tsai I.J."/>
            <person name="Slot J."/>
            <person name="Sipos G."/>
            <person name="Plett J."/>
            <person name="Nagy L.G."/>
            <person name="Grigoriev I.V."/>
        </authorList>
    </citation>
    <scope>NUCLEOTIDE SEQUENCE</scope>
    <source>
        <strain evidence="6">CCBAS 213</strain>
    </source>
</reference>
<evidence type="ECO:0000256" key="2">
    <source>
        <dbReference type="ARBA" id="ARBA00022703"/>
    </source>
</evidence>
<evidence type="ECO:0000256" key="4">
    <source>
        <dbReference type="SAM" id="MobiDB-lite"/>
    </source>
</evidence>
<keyword evidence="3" id="KW-0788">Thiol protease</keyword>
<feature type="region of interest" description="Disordered" evidence="4">
    <location>
        <begin position="349"/>
        <end position="372"/>
    </location>
</feature>
<dbReference type="PANTHER" id="PTHR48104:SF30">
    <property type="entry name" value="METACASPASE-1"/>
    <property type="match status" value="1"/>
</dbReference>
<evidence type="ECO:0000259" key="5">
    <source>
        <dbReference type="Pfam" id="PF00656"/>
    </source>
</evidence>
<dbReference type="InterPro" id="IPR011600">
    <property type="entry name" value="Pept_C14_caspase"/>
</dbReference>